<accession>A0ABV4UG94</accession>
<dbReference type="Proteomes" id="UP001574673">
    <property type="component" value="Unassembled WGS sequence"/>
</dbReference>
<feature type="transmembrane region" description="Helical" evidence="1">
    <location>
        <begin position="44"/>
        <end position="62"/>
    </location>
</feature>
<reference evidence="3" key="1">
    <citation type="submission" date="2024-06" db="EMBL/GenBank/DDBJ databases">
        <title>Radixoralia hellwigii gen. nov., sp nov., isolated from a root canal in the human oral cavity.</title>
        <authorList>
            <person name="Bartsch S."/>
            <person name="Wittmer A."/>
            <person name="Schulz A.-K."/>
            <person name="Neumann-Schaal M."/>
            <person name="Wolf J."/>
            <person name="Gronow S."/>
            <person name="Tennert C."/>
            <person name="Haecker G."/>
            <person name="Cieplik F."/>
            <person name="Al-Ahmad A."/>
        </authorList>
    </citation>
    <scope>NUCLEOTIDE SEQUENCE [LARGE SCALE GENOMIC DNA]</scope>
    <source>
        <strain evidence="3">Wk13</strain>
    </source>
</reference>
<dbReference type="EMBL" id="JBEUWX010000002">
    <property type="protein sequence ID" value="MFA9950386.1"/>
    <property type="molecule type" value="Genomic_DNA"/>
</dbReference>
<proteinExistence type="predicted"/>
<keyword evidence="1" id="KW-0812">Transmembrane</keyword>
<protein>
    <submittedName>
        <fullName evidence="2">Uncharacterized protein</fullName>
    </submittedName>
</protein>
<comment type="caution">
    <text evidence="2">The sequence shown here is derived from an EMBL/GenBank/DDBJ whole genome shotgun (WGS) entry which is preliminary data.</text>
</comment>
<keyword evidence="1" id="KW-1133">Transmembrane helix</keyword>
<evidence type="ECO:0000313" key="2">
    <source>
        <dbReference type="EMBL" id="MFA9950386.1"/>
    </source>
</evidence>
<evidence type="ECO:0000256" key="1">
    <source>
        <dbReference type="SAM" id="Phobius"/>
    </source>
</evidence>
<keyword evidence="3" id="KW-1185">Reference proteome</keyword>
<keyword evidence="1" id="KW-0472">Membrane</keyword>
<feature type="transmembrane region" description="Helical" evidence="1">
    <location>
        <begin position="20"/>
        <end position="38"/>
    </location>
</feature>
<gene>
    <name evidence="2" type="ORF">ABCS64_08685</name>
</gene>
<dbReference type="RefSeq" id="WP_418891444.1">
    <property type="nucleotide sequence ID" value="NZ_JBEUWX010000002.1"/>
</dbReference>
<name>A0ABV4UG94_9RHOO</name>
<sequence>MQQSDEPILRHPPRHKKPPFPLIEGVGILIGVMAWDLLNDGYVNIDKAFLIAVPCTLIWFAIRCWRYRIQNRPNEAEATNHSHEALGGDH</sequence>
<evidence type="ECO:0000313" key="3">
    <source>
        <dbReference type="Proteomes" id="UP001574673"/>
    </source>
</evidence>
<organism evidence="2 3">
    <name type="scientific">Dentiradicibacter hellwigii</name>
    <dbReference type="NCBI Taxonomy" id="3149053"/>
    <lineage>
        <taxon>Bacteria</taxon>
        <taxon>Pseudomonadati</taxon>
        <taxon>Pseudomonadota</taxon>
        <taxon>Betaproteobacteria</taxon>
        <taxon>Rhodocyclales</taxon>
        <taxon>Rhodocyclaceae</taxon>
        <taxon>Dentiradicibacter</taxon>
    </lineage>
</organism>